<dbReference type="Gene3D" id="3.40.930.10">
    <property type="entry name" value="Mannitol-specific EII, Chain A"/>
    <property type="match status" value="1"/>
</dbReference>
<sequence>MTKCIRDFLRKDLVISNLEAESSCDIFKKVSELLLEKGFVEESFFKGLVNREKNFPTGLQLIKYNVAIPHTDAENIKIPAIVICTLKNPVTFNCMDGSGQVKVNIVFTMALSEPHSQLLMLQQLMELIQNENILENMMKSDNSDELYEIVSKFKYSGE</sequence>
<keyword evidence="3" id="KW-0762">Sugar transport</keyword>
<proteinExistence type="predicted"/>
<protein>
    <submittedName>
        <fullName evidence="2">PTS galactitol transporter subunit IIA</fullName>
    </submittedName>
    <submittedName>
        <fullName evidence="3">PTS sugar transporter subunit IIA</fullName>
    </submittedName>
</protein>
<dbReference type="InterPro" id="IPR016152">
    <property type="entry name" value="PTrfase/Anion_transptr"/>
</dbReference>
<evidence type="ECO:0000313" key="5">
    <source>
        <dbReference type="Proteomes" id="UP000515243"/>
    </source>
</evidence>
<dbReference type="InterPro" id="IPR051541">
    <property type="entry name" value="PTS_SugarTrans_NitroReg"/>
</dbReference>
<dbReference type="PANTHER" id="PTHR47738">
    <property type="entry name" value="PTS SYSTEM FRUCTOSE-LIKE EIIA COMPONENT-RELATED"/>
    <property type="match status" value="1"/>
</dbReference>
<dbReference type="PANTHER" id="PTHR47738:SF3">
    <property type="entry name" value="PHOSPHOTRANSFERASE SYSTEM MANNITOL_FRUCTOSE-SPECIFIC IIA DOMAIN CONTAINING PROTEIN"/>
    <property type="match status" value="1"/>
</dbReference>
<dbReference type="SUPFAM" id="SSF55804">
    <property type="entry name" value="Phoshotransferase/anion transport protein"/>
    <property type="match status" value="1"/>
</dbReference>
<evidence type="ECO:0000313" key="2">
    <source>
        <dbReference type="EMBL" id="PPV18010.1"/>
    </source>
</evidence>
<reference evidence="2 4" key="1">
    <citation type="submission" date="2016-01" db="EMBL/GenBank/DDBJ databases">
        <title>Characterization of the Clostridium difficile lineages that are prevalent in Hong Kong and China.</title>
        <authorList>
            <person name="Kwok J.S.-L."/>
            <person name="Lam W.-Y."/>
            <person name="Ip M."/>
            <person name="Chan T.-F."/>
            <person name="Hawkey P.M."/>
            <person name="Tsui S.K.-W."/>
        </authorList>
    </citation>
    <scope>NUCLEOTIDE SEQUENCE [LARGE SCALE GENOMIC DNA]</scope>
    <source>
        <strain evidence="2 4">300064</strain>
    </source>
</reference>
<dbReference type="Pfam" id="PF00359">
    <property type="entry name" value="PTS_EIIA_2"/>
    <property type="match status" value="1"/>
</dbReference>
<dbReference type="GeneID" id="92944428"/>
<reference evidence="3 5" key="2">
    <citation type="submission" date="2019-05" db="EMBL/GenBank/DDBJ databases">
        <authorList>
            <person name="Schori C."/>
            <person name="Ahrens C."/>
        </authorList>
    </citation>
    <scope>NUCLEOTIDE SEQUENCE [LARGE SCALE GENOMIC DNA]</scope>
    <source>
        <strain evidence="3 5">DSM 10702</strain>
    </source>
</reference>
<dbReference type="EMBL" id="LRDH01000001">
    <property type="protein sequence ID" value="PPV18010.1"/>
    <property type="molecule type" value="Genomic_DNA"/>
</dbReference>
<dbReference type="CDD" id="cd00211">
    <property type="entry name" value="PTS_IIA_fru"/>
    <property type="match status" value="1"/>
</dbReference>
<dbReference type="Proteomes" id="UP000515243">
    <property type="component" value="Chromosome 1"/>
</dbReference>
<dbReference type="PROSITE" id="PS51094">
    <property type="entry name" value="PTS_EIIA_TYPE_2"/>
    <property type="match status" value="1"/>
</dbReference>
<evidence type="ECO:0000313" key="4">
    <source>
        <dbReference type="Proteomes" id="UP000238081"/>
    </source>
</evidence>
<organism evidence="2 4">
    <name type="scientific">Clostridium butyricum</name>
    <dbReference type="NCBI Taxonomy" id="1492"/>
    <lineage>
        <taxon>Bacteria</taxon>
        <taxon>Bacillati</taxon>
        <taxon>Bacillota</taxon>
        <taxon>Clostridia</taxon>
        <taxon>Eubacteriales</taxon>
        <taxon>Clostridiaceae</taxon>
        <taxon>Clostridium</taxon>
    </lineage>
</organism>
<feature type="domain" description="PTS EIIA type-2" evidence="1">
    <location>
        <begin position="7"/>
        <end position="153"/>
    </location>
</feature>
<dbReference type="RefSeq" id="WP_035763877.1">
    <property type="nucleotide sequence ID" value="NZ_AP019716.1"/>
</dbReference>
<accession>A0A2S7FG63</accession>
<name>A0A2S7FG63_CLOBU</name>
<dbReference type="InterPro" id="IPR002178">
    <property type="entry name" value="PTS_EIIA_type-2_dom"/>
</dbReference>
<keyword evidence="3" id="KW-0813">Transport</keyword>
<evidence type="ECO:0000259" key="1">
    <source>
        <dbReference type="PROSITE" id="PS51094"/>
    </source>
</evidence>
<dbReference type="EMBL" id="CP040626">
    <property type="protein sequence ID" value="QMW91213.1"/>
    <property type="molecule type" value="Genomic_DNA"/>
</dbReference>
<evidence type="ECO:0000313" key="3">
    <source>
        <dbReference type="EMBL" id="QMW91213.1"/>
    </source>
</evidence>
<gene>
    <name evidence="2" type="ORF">AWN73_00975</name>
    <name evidence="3" type="ORF">FF104_09650</name>
</gene>
<dbReference type="AlphaFoldDB" id="A0A2S7FG63"/>
<dbReference type="Proteomes" id="UP000238081">
    <property type="component" value="Unassembled WGS sequence"/>
</dbReference>